<keyword evidence="2" id="KW-1185">Reference proteome</keyword>
<accession>A0A0B5FMH0</accession>
<reference evidence="1 2" key="1">
    <citation type="journal article" date="2015" name="Genome Announc.">
        <title>Genomes of Geoalkalibacter ferrihydriticus Z-0531T and Geoalkalibacter subterraneus Red1T, Two Haloalkaliphilic Metal-Reducing Deltaproteobacteria.</title>
        <authorList>
            <person name="Badalamenti J.P."/>
            <person name="Krajmalnik-Brown R."/>
            <person name="Torres C.I."/>
            <person name="Bond D.R."/>
        </authorList>
    </citation>
    <scope>NUCLEOTIDE SEQUENCE [LARGE SCALE GENOMIC DNA]</scope>
    <source>
        <strain evidence="1 2">Red1</strain>
    </source>
</reference>
<dbReference type="Proteomes" id="UP000035036">
    <property type="component" value="Chromosome"/>
</dbReference>
<sequence>MKECKVCKVCGKEFDPDAPTDDPAVQAGAFMATQEWNDAGEVCPRCLESRGILGMMYCREYDA</sequence>
<evidence type="ECO:0000313" key="1">
    <source>
        <dbReference type="EMBL" id="AJF05849.1"/>
    </source>
</evidence>
<dbReference type="OrthoDB" id="5402390at2"/>
<dbReference type="STRING" id="483547.GSUB_03730"/>
<proteinExistence type="predicted"/>
<protein>
    <submittedName>
        <fullName evidence="1">Uncharacterized protein</fullName>
    </submittedName>
</protein>
<dbReference type="KEGG" id="gsb:GSUB_03730"/>
<evidence type="ECO:0000313" key="2">
    <source>
        <dbReference type="Proteomes" id="UP000035036"/>
    </source>
</evidence>
<name>A0A0B5FMH0_9BACT</name>
<organism evidence="1 2">
    <name type="scientific">Geoalkalibacter subterraneus</name>
    <dbReference type="NCBI Taxonomy" id="483547"/>
    <lineage>
        <taxon>Bacteria</taxon>
        <taxon>Pseudomonadati</taxon>
        <taxon>Thermodesulfobacteriota</taxon>
        <taxon>Desulfuromonadia</taxon>
        <taxon>Desulfuromonadales</taxon>
        <taxon>Geoalkalibacteraceae</taxon>
        <taxon>Geoalkalibacter</taxon>
    </lineage>
</organism>
<dbReference type="EMBL" id="CP010311">
    <property type="protein sequence ID" value="AJF05849.1"/>
    <property type="molecule type" value="Genomic_DNA"/>
</dbReference>
<dbReference type="RefSeq" id="WP_040199246.1">
    <property type="nucleotide sequence ID" value="NZ_CP010311.1"/>
</dbReference>
<gene>
    <name evidence="1" type="ORF">GSUB_03730</name>
</gene>
<dbReference type="HOGENOM" id="CLU_2897780_0_0_7"/>
<dbReference type="AlphaFoldDB" id="A0A0B5FMH0"/>